<feature type="region of interest" description="Disordered" evidence="1">
    <location>
        <begin position="659"/>
        <end position="693"/>
    </location>
</feature>
<gene>
    <name evidence="2" type="ORF">DFH07DRAFT_771797</name>
</gene>
<accession>A0AAD7JC38</accession>
<keyword evidence="3" id="KW-1185">Reference proteome</keyword>
<feature type="compositionally biased region" description="Polar residues" evidence="1">
    <location>
        <begin position="466"/>
        <end position="496"/>
    </location>
</feature>
<comment type="caution">
    <text evidence="2">The sequence shown here is derived from an EMBL/GenBank/DDBJ whole genome shotgun (WGS) entry which is preliminary data.</text>
</comment>
<name>A0AAD7JC38_9AGAR</name>
<feature type="region of interest" description="Disordered" evidence="1">
    <location>
        <begin position="560"/>
        <end position="593"/>
    </location>
</feature>
<feature type="region of interest" description="Disordered" evidence="1">
    <location>
        <begin position="1"/>
        <end position="60"/>
    </location>
</feature>
<feature type="compositionally biased region" description="Polar residues" evidence="1">
    <location>
        <begin position="430"/>
        <end position="458"/>
    </location>
</feature>
<protein>
    <submittedName>
        <fullName evidence="2">Uncharacterized protein</fullName>
    </submittedName>
</protein>
<feature type="region of interest" description="Disordered" evidence="1">
    <location>
        <begin position="188"/>
        <end position="234"/>
    </location>
</feature>
<feature type="region of interest" description="Disordered" evidence="1">
    <location>
        <begin position="416"/>
        <end position="508"/>
    </location>
</feature>
<evidence type="ECO:0000256" key="1">
    <source>
        <dbReference type="SAM" id="MobiDB-lite"/>
    </source>
</evidence>
<dbReference type="Proteomes" id="UP001215280">
    <property type="component" value="Unassembled WGS sequence"/>
</dbReference>
<feature type="compositionally biased region" description="Gly residues" evidence="1">
    <location>
        <begin position="42"/>
        <end position="54"/>
    </location>
</feature>
<feature type="compositionally biased region" description="Acidic residues" evidence="1">
    <location>
        <begin position="197"/>
        <end position="206"/>
    </location>
</feature>
<dbReference type="EMBL" id="JARJLG010000048">
    <property type="protein sequence ID" value="KAJ7760721.1"/>
    <property type="molecule type" value="Genomic_DNA"/>
</dbReference>
<feature type="compositionally biased region" description="Basic residues" evidence="1">
    <location>
        <begin position="89"/>
        <end position="101"/>
    </location>
</feature>
<reference evidence="2" key="1">
    <citation type="submission" date="2023-03" db="EMBL/GenBank/DDBJ databases">
        <title>Massive genome expansion in bonnet fungi (Mycena s.s.) driven by repeated elements and novel gene families across ecological guilds.</title>
        <authorList>
            <consortium name="Lawrence Berkeley National Laboratory"/>
            <person name="Harder C.B."/>
            <person name="Miyauchi S."/>
            <person name="Viragh M."/>
            <person name="Kuo A."/>
            <person name="Thoen E."/>
            <person name="Andreopoulos B."/>
            <person name="Lu D."/>
            <person name="Skrede I."/>
            <person name="Drula E."/>
            <person name="Henrissat B."/>
            <person name="Morin E."/>
            <person name="Kohler A."/>
            <person name="Barry K."/>
            <person name="LaButti K."/>
            <person name="Morin E."/>
            <person name="Salamov A."/>
            <person name="Lipzen A."/>
            <person name="Mereny Z."/>
            <person name="Hegedus B."/>
            <person name="Baldrian P."/>
            <person name="Stursova M."/>
            <person name="Weitz H."/>
            <person name="Taylor A."/>
            <person name="Grigoriev I.V."/>
            <person name="Nagy L.G."/>
            <person name="Martin F."/>
            <person name="Kauserud H."/>
        </authorList>
    </citation>
    <scope>NUCLEOTIDE SEQUENCE</scope>
    <source>
        <strain evidence="2">CBHHK188m</strain>
    </source>
</reference>
<feature type="compositionally biased region" description="Low complexity" evidence="1">
    <location>
        <begin position="667"/>
        <end position="677"/>
    </location>
</feature>
<evidence type="ECO:0000313" key="2">
    <source>
        <dbReference type="EMBL" id="KAJ7760721.1"/>
    </source>
</evidence>
<evidence type="ECO:0000313" key="3">
    <source>
        <dbReference type="Proteomes" id="UP001215280"/>
    </source>
</evidence>
<proteinExistence type="predicted"/>
<sequence>MAPGANYMGGKRNAARTRSKDTTGRVHKTHFGRQRLEILSKGLGGRGTSGGTPSGYGPRITASDIALSHAKHLEEEEEANIILATVPTPHRKLPATSHKRSSSGSRSSRVLETLDTTEPLAMRAALDKILSLPDLAGLYTRRISLPKRSRAPESDLPYPQRKRQGRLTFFPGKTWALTSVIEKRQNPTRLTFKPESEDQYSEEEYEPSFYQPESPPNANVANKENSPPAQQLSAPRNFDLPAVSLSAHPTQLTPPSERTDSGLRLRDNLYEYQDPWNAIGVILGLEGKGSLYSTASTAVSQHNSHITDPHNMSSPFIDANDGPQTAHFHKATPGVDGSIAAEVLSNESNLVSPSLSTNHSRGASSNRCVYNVRHYTTPATPPSRLNLNSHDSDAHHISSGNPDESLIDEIDRIQSEHPPAVDDNLKVKFPTNSSSERIANSASPLLFTNHSSGSSSNPRARRNTDDVSYSPTPITPNPHNSDAHNITSDHQPSIDTHASPHLDRDTTPAVDNSLKLKFPLHSMAPLLPPKTERFRSLNIFNLRKGGATSVVLQTPPSIALRPAQRSSSPAPTHLSPPAPARYSSPGQRFPRFTKLPLPLEPKRQAPIGIPFNPSPRDYSQPLLPTSSPLLQSFTSFAWRSREVESTEVDYTRHRRVNSPEVGTATVADIGQAEQAGDAADDTDNPPPGKFFGDLCLFSDDIVAPDSDD</sequence>
<feature type="compositionally biased region" description="Basic and acidic residues" evidence="1">
    <location>
        <begin position="416"/>
        <end position="426"/>
    </location>
</feature>
<feature type="region of interest" description="Disordered" evidence="1">
    <location>
        <begin position="86"/>
        <end position="114"/>
    </location>
</feature>
<organism evidence="2 3">
    <name type="scientific">Mycena maculata</name>
    <dbReference type="NCBI Taxonomy" id="230809"/>
    <lineage>
        <taxon>Eukaryota</taxon>
        <taxon>Fungi</taxon>
        <taxon>Dikarya</taxon>
        <taxon>Basidiomycota</taxon>
        <taxon>Agaricomycotina</taxon>
        <taxon>Agaricomycetes</taxon>
        <taxon>Agaricomycetidae</taxon>
        <taxon>Agaricales</taxon>
        <taxon>Marasmiineae</taxon>
        <taxon>Mycenaceae</taxon>
        <taxon>Mycena</taxon>
    </lineage>
</organism>
<feature type="compositionally biased region" description="Polar residues" evidence="1">
    <location>
        <begin position="216"/>
        <end position="234"/>
    </location>
</feature>
<dbReference type="AlphaFoldDB" id="A0AAD7JC38"/>
<feature type="region of interest" description="Disordered" evidence="1">
    <location>
        <begin position="377"/>
        <end position="404"/>
    </location>
</feature>